<dbReference type="PANTHER" id="PTHR47177:SF3">
    <property type="entry name" value="F18C1.6 PROTEIN"/>
    <property type="match status" value="1"/>
</dbReference>
<dbReference type="PROSITE" id="PS50089">
    <property type="entry name" value="ZF_RING_2"/>
    <property type="match status" value="1"/>
</dbReference>
<keyword evidence="2 4" id="KW-0863">Zinc-finger</keyword>
<dbReference type="SUPFAM" id="SSF57903">
    <property type="entry name" value="FYVE/PHD zinc finger"/>
    <property type="match status" value="1"/>
</dbReference>
<evidence type="ECO:0008006" key="9">
    <source>
        <dbReference type="Google" id="ProtNLM"/>
    </source>
</evidence>
<keyword evidence="3" id="KW-0862">Zinc</keyword>
<dbReference type="InterPro" id="IPR017907">
    <property type="entry name" value="Znf_RING_CS"/>
</dbReference>
<protein>
    <recommendedName>
        <fullName evidence="9">RING-type domain-containing protein</fullName>
    </recommendedName>
</protein>
<accession>A0AAV3RMF9</accession>
<evidence type="ECO:0000256" key="1">
    <source>
        <dbReference type="ARBA" id="ARBA00022723"/>
    </source>
</evidence>
<evidence type="ECO:0000313" key="7">
    <source>
        <dbReference type="EMBL" id="GAA0176345.1"/>
    </source>
</evidence>
<feature type="domain" description="PHD-type" evidence="5">
    <location>
        <begin position="65"/>
        <end position="181"/>
    </location>
</feature>
<feature type="domain" description="RING-type" evidence="6">
    <location>
        <begin position="33"/>
        <end position="72"/>
    </location>
</feature>
<dbReference type="InterPro" id="IPR001841">
    <property type="entry name" value="Znf_RING"/>
</dbReference>
<dbReference type="SMART" id="SM00249">
    <property type="entry name" value="PHD"/>
    <property type="match status" value="1"/>
</dbReference>
<gene>
    <name evidence="7" type="ORF">LIER_29354</name>
</gene>
<dbReference type="InterPro" id="IPR013083">
    <property type="entry name" value="Znf_RING/FYVE/PHD"/>
</dbReference>
<dbReference type="InterPro" id="IPR019787">
    <property type="entry name" value="Znf_PHD-finger"/>
</dbReference>
<dbReference type="Gene3D" id="3.30.40.10">
    <property type="entry name" value="Zinc/RING finger domain, C3HC4 (zinc finger)"/>
    <property type="match status" value="2"/>
</dbReference>
<organism evidence="7 8">
    <name type="scientific">Lithospermum erythrorhizon</name>
    <name type="common">Purple gromwell</name>
    <name type="synonym">Lithospermum officinale var. erythrorhizon</name>
    <dbReference type="NCBI Taxonomy" id="34254"/>
    <lineage>
        <taxon>Eukaryota</taxon>
        <taxon>Viridiplantae</taxon>
        <taxon>Streptophyta</taxon>
        <taxon>Embryophyta</taxon>
        <taxon>Tracheophyta</taxon>
        <taxon>Spermatophyta</taxon>
        <taxon>Magnoliopsida</taxon>
        <taxon>eudicotyledons</taxon>
        <taxon>Gunneridae</taxon>
        <taxon>Pentapetalae</taxon>
        <taxon>asterids</taxon>
        <taxon>lamiids</taxon>
        <taxon>Boraginales</taxon>
        <taxon>Boraginaceae</taxon>
        <taxon>Boraginoideae</taxon>
        <taxon>Lithospermeae</taxon>
        <taxon>Lithospermum</taxon>
    </lineage>
</organism>
<dbReference type="SUPFAM" id="SSF57850">
    <property type="entry name" value="RING/U-box"/>
    <property type="match status" value="1"/>
</dbReference>
<dbReference type="InterPro" id="IPR001965">
    <property type="entry name" value="Znf_PHD"/>
</dbReference>
<dbReference type="Pfam" id="PF13639">
    <property type="entry name" value="zf-RING_2"/>
    <property type="match status" value="1"/>
</dbReference>
<dbReference type="Proteomes" id="UP001454036">
    <property type="component" value="Unassembled WGS sequence"/>
</dbReference>
<keyword evidence="1" id="KW-0479">Metal-binding</keyword>
<dbReference type="GO" id="GO:0008270">
    <property type="term" value="F:zinc ion binding"/>
    <property type="evidence" value="ECO:0007669"/>
    <property type="project" value="UniProtKB-KW"/>
</dbReference>
<dbReference type="PANTHER" id="PTHR47177">
    <property type="entry name" value="F18C1.6 PROTEIN"/>
    <property type="match status" value="1"/>
</dbReference>
<dbReference type="SMART" id="SM00184">
    <property type="entry name" value="RING"/>
    <property type="match status" value="1"/>
</dbReference>
<sequence>MEVDLVEHDLSEDDNYSIDEYNEDDLNFEGERCGICMDVVIDRGVLDCCQHWFCFTCIDNWATITNLCPLCQNEFQIITCVPVYDTISSTKTDEDTHPSDDSWSVDGRNSFPSYYIDENVVVCLGDDCTIRNGLAAVGEDSNLDTSIACDLCDKWYHAYCVEFDTESSCEESWLCPRCLVLKAAEKSDMISRSGPSKELSHDAGGQCVVGSDLVGKVLVSVADVGETALVVSMVEGDKMNEESVGNPSSIDLYADIVVDTVLSDPTTNLSRLGSLPCSGSIVEPNLVSEGLGLSLLQNTFVPSTSSLNPIESTHLMTHIDEKTTGELRLLDGQQTRSRELFAESSNDTLLEAGLDLHLALSSNPSSAAQTPATQPAVDLTINETEIFSDPVQLQNATKKHLLPVDMVMEDTKEIISAPKMSSDIRENGADSVKRKNSDNSVINTLSAISILIVLAQLKKVFMDLEEHLG</sequence>
<dbReference type="PROSITE" id="PS50016">
    <property type="entry name" value="ZF_PHD_2"/>
    <property type="match status" value="1"/>
</dbReference>
<dbReference type="PROSITE" id="PS00518">
    <property type="entry name" value="ZF_RING_1"/>
    <property type="match status" value="1"/>
</dbReference>
<proteinExistence type="predicted"/>
<evidence type="ECO:0000256" key="3">
    <source>
        <dbReference type="ARBA" id="ARBA00022833"/>
    </source>
</evidence>
<dbReference type="Pfam" id="PF00628">
    <property type="entry name" value="PHD"/>
    <property type="match status" value="1"/>
</dbReference>
<dbReference type="AlphaFoldDB" id="A0AAV3RMF9"/>
<name>A0AAV3RMF9_LITER</name>
<evidence type="ECO:0000313" key="8">
    <source>
        <dbReference type="Proteomes" id="UP001454036"/>
    </source>
</evidence>
<evidence type="ECO:0000256" key="4">
    <source>
        <dbReference type="PROSITE-ProRule" id="PRU00175"/>
    </source>
</evidence>
<dbReference type="EMBL" id="BAABME010010083">
    <property type="protein sequence ID" value="GAA0176345.1"/>
    <property type="molecule type" value="Genomic_DNA"/>
</dbReference>
<keyword evidence="8" id="KW-1185">Reference proteome</keyword>
<evidence type="ECO:0000256" key="2">
    <source>
        <dbReference type="ARBA" id="ARBA00022771"/>
    </source>
</evidence>
<evidence type="ECO:0000259" key="6">
    <source>
        <dbReference type="PROSITE" id="PS50089"/>
    </source>
</evidence>
<dbReference type="InterPro" id="IPR011011">
    <property type="entry name" value="Znf_FYVE_PHD"/>
</dbReference>
<comment type="caution">
    <text evidence="7">The sequence shown here is derived from an EMBL/GenBank/DDBJ whole genome shotgun (WGS) entry which is preliminary data.</text>
</comment>
<evidence type="ECO:0000259" key="5">
    <source>
        <dbReference type="PROSITE" id="PS50016"/>
    </source>
</evidence>
<reference evidence="7 8" key="1">
    <citation type="submission" date="2024-01" db="EMBL/GenBank/DDBJ databases">
        <title>The complete chloroplast genome sequence of Lithospermum erythrorhizon: insights into the phylogenetic relationship among Boraginaceae species and the maternal lineages of purple gromwells.</title>
        <authorList>
            <person name="Okada T."/>
            <person name="Watanabe K."/>
        </authorList>
    </citation>
    <scope>NUCLEOTIDE SEQUENCE [LARGE SCALE GENOMIC DNA]</scope>
</reference>